<protein>
    <submittedName>
        <fullName evidence="2">Uncharacterized protein</fullName>
    </submittedName>
</protein>
<dbReference type="Proteomes" id="UP000001059">
    <property type="component" value="Chromosome"/>
</dbReference>
<proteinExistence type="predicted"/>
<dbReference type="STRING" id="547558.Mmah_1070"/>
<reference evidence="2 3" key="1">
    <citation type="submission" date="2010-03" db="EMBL/GenBank/DDBJ databases">
        <title>The complete genome of Methanohalophilus mahii DSM 5219.</title>
        <authorList>
            <consortium name="US DOE Joint Genome Institute (JGI-PGF)"/>
            <person name="Lucas S."/>
            <person name="Copeland A."/>
            <person name="Lapidus A."/>
            <person name="Glavina del Rio T."/>
            <person name="Dalin E."/>
            <person name="Tice H."/>
            <person name="Bruce D."/>
            <person name="Goodwin L."/>
            <person name="Pitluck S."/>
            <person name="Kyrpides N."/>
            <person name="Mavromatis K."/>
            <person name="Ivanova N."/>
            <person name="Lykidis A."/>
            <person name="Saunders E."/>
            <person name="Brettin T."/>
            <person name="Detter J.C."/>
            <person name="Han C."/>
            <person name="Land M."/>
            <person name="Hauser L."/>
            <person name="Markowitz V."/>
            <person name="Cheng J.-F."/>
            <person name="Hugenholtz P."/>
            <person name="Woyke T."/>
            <person name="Wu D."/>
            <person name="Spring S."/>
            <person name="Schneider S."/>
            <person name="Schroeder M."/>
            <person name="Klenk H.-P."/>
            <person name="Eisen J.A."/>
        </authorList>
    </citation>
    <scope>NUCLEOTIDE SEQUENCE [LARGE SCALE GENOMIC DNA]</scope>
    <source>
        <strain evidence="3">ATCC 35705 / DSM 5219 / SLP</strain>
    </source>
</reference>
<dbReference type="EMBL" id="CP001994">
    <property type="protein sequence ID" value="ADE36579.1"/>
    <property type="molecule type" value="Genomic_DNA"/>
</dbReference>
<dbReference type="HOGENOM" id="CLU_3302762_0_0_2"/>
<name>D5EBM8_METMS</name>
<evidence type="ECO:0000313" key="3">
    <source>
        <dbReference type="Proteomes" id="UP000001059"/>
    </source>
</evidence>
<keyword evidence="1" id="KW-0472">Membrane</keyword>
<evidence type="ECO:0000313" key="2">
    <source>
        <dbReference type="EMBL" id="ADE36579.1"/>
    </source>
</evidence>
<organism evidence="2 3">
    <name type="scientific">Methanohalophilus mahii (strain ATCC 35705 / DSM 5219 / SLP)</name>
    <dbReference type="NCBI Taxonomy" id="547558"/>
    <lineage>
        <taxon>Archaea</taxon>
        <taxon>Methanobacteriati</taxon>
        <taxon>Methanobacteriota</taxon>
        <taxon>Stenosarchaea group</taxon>
        <taxon>Methanomicrobia</taxon>
        <taxon>Methanosarcinales</taxon>
        <taxon>Methanosarcinaceae</taxon>
        <taxon>Methanohalophilus</taxon>
    </lineage>
</organism>
<sequence length="39" mass="4471">MNGIGYYGYGYHNVVGFFVFVLIIISIGLLIKWYLGKNK</sequence>
<dbReference type="KEGG" id="mmh:Mmah_1070"/>
<accession>D5EBM8</accession>
<keyword evidence="1" id="KW-1133">Transmembrane helix</keyword>
<dbReference type="AlphaFoldDB" id="D5EBM8"/>
<evidence type="ECO:0000256" key="1">
    <source>
        <dbReference type="SAM" id="Phobius"/>
    </source>
</evidence>
<keyword evidence="1" id="KW-0812">Transmembrane</keyword>
<feature type="transmembrane region" description="Helical" evidence="1">
    <location>
        <begin position="15"/>
        <end position="35"/>
    </location>
</feature>
<keyword evidence="3" id="KW-1185">Reference proteome</keyword>
<gene>
    <name evidence="2" type="ordered locus">Mmah_1070</name>
</gene>